<evidence type="ECO:0000256" key="1">
    <source>
        <dbReference type="SAM" id="MobiDB-lite"/>
    </source>
</evidence>
<accession>A0A183FH41</accession>
<feature type="region of interest" description="Disordered" evidence="1">
    <location>
        <begin position="46"/>
        <end position="92"/>
    </location>
</feature>
<gene>
    <name evidence="3" type="ORF">HPBE_LOCUS6046</name>
</gene>
<evidence type="ECO:0000256" key="2">
    <source>
        <dbReference type="SAM" id="SignalP"/>
    </source>
</evidence>
<accession>A0A3P7WZL4</accession>
<dbReference type="Proteomes" id="UP000050761">
    <property type="component" value="Unassembled WGS sequence"/>
</dbReference>
<dbReference type="EMBL" id="UZAH01025586">
    <property type="protein sequence ID" value="VDO66740.1"/>
    <property type="molecule type" value="Genomic_DNA"/>
</dbReference>
<dbReference type="WBParaSite" id="HPBE_0000604501-mRNA-1">
    <property type="protein sequence ID" value="HPBE_0000604501-mRNA-1"/>
    <property type="gene ID" value="HPBE_0000604501"/>
</dbReference>
<feature type="chain" id="PRO_5044551401" evidence="2">
    <location>
        <begin position="24"/>
        <end position="92"/>
    </location>
</feature>
<keyword evidence="2" id="KW-0732">Signal</keyword>
<feature type="signal peptide" evidence="2">
    <location>
        <begin position="1"/>
        <end position="23"/>
    </location>
</feature>
<evidence type="ECO:0000313" key="3">
    <source>
        <dbReference type="EMBL" id="VDO66740.1"/>
    </source>
</evidence>
<organism evidence="4 5">
    <name type="scientific">Heligmosomoides polygyrus</name>
    <name type="common">Parasitic roundworm</name>
    <dbReference type="NCBI Taxonomy" id="6339"/>
    <lineage>
        <taxon>Eukaryota</taxon>
        <taxon>Metazoa</taxon>
        <taxon>Ecdysozoa</taxon>
        <taxon>Nematoda</taxon>
        <taxon>Chromadorea</taxon>
        <taxon>Rhabditida</taxon>
        <taxon>Rhabditina</taxon>
        <taxon>Rhabditomorpha</taxon>
        <taxon>Strongyloidea</taxon>
        <taxon>Heligmosomidae</taxon>
        <taxon>Heligmosomoides</taxon>
    </lineage>
</organism>
<evidence type="ECO:0000313" key="5">
    <source>
        <dbReference type="WBParaSite" id="HPBE_0000604501-mRNA-1"/>
    </source>
</evidence>
<reference evidence="5" key="2">
    <citation type="submission" date="2019-09" db="UniProtKB">
        <authorList>
            <consortium name="WormBaseParasite"/>
        </authorList>
    </citation>
    <scope>IDENTIFICATION</scope>
</reference>
<evidence type="ECO:0000313" key="4">
    <source>
        <dbReference type="Proteomes" id="UP000050761"/>
    </source>
</evidence>
<sequence>MHPITFLAITVAIAIAYPQQGQTDRPTVEEAAPTVELFPVGEAKRMGMEETRKRRARETAPSTVLLVPTDRPTTGGADPVETEEAVQFNHAE</sequence>
<reference evidence="3 4" key="1">
    <citation type="submission" date="2018-11" db="EMBL/GenBank/DDBJ databases">
        <authorList>
            <consortium name="Pathogen Informatics"/>
        </authorList>
    </citation>
    <scope>NUCLEOTIDE SEQUENCE [LARGE SCALE GENOMIC DNA]</scope>
</reference>
<proteinExistence type="predicted"/>
<name>A0A183FH41_HELPZ</name>
<protein>
    <submittedName>
        <fullName evidence="5">Secreted protein</fullName>
    </submittedName>
</protein>
<dbReference type="AlphaFoldDB" id="A0A183FH41"/>
<keyword evidence="4" id="KW-1185">Reference proteome</keyword>